<evidence type="ECO:0000256" key="1">
    <source>
        <dbReference type="SAM" id="SignalP"/>
    </source>
</evidence>
<organism evidence="2 3">
    <name type="scientific">Carpinus fangiana</name>
    <dbReference type="NCBI Taxonomy" id="176857"/>
    <lineage>
        <taxon>Eukaryota</taxon>
        <taxon>Viridiplantae</taxon>
        <taxon>Streptophyta</taxon>
        <taxon>Embryophyta</taxon>
        <taxon>Tracheophyta</taxon>
        <taxon>Spermatophyta</taxon>
        <taxon>Magnoliopsida</taxon>
        <taxon>eudicotyledons</taxon>
        <taxon>Gunneridae</taxon>
        <taxon>Pentapetalae</taxon>
        <taxon>rosids</taxon>
        <taxon>fabids</taxon>
        <taxon>Fagales</taxon>
        <taxon>Betulaceae</taxon>
        <taxon>Carpinus</taxon>
    </lineage>
</organism>
<sequence length="211" mass="23375">MSFITLKVSLIAALLATMDGSKSYQFNQIFQNVTSIASCTKVLAENRLAEIRLADKRLADNRPANNNDIGCTYFSYGEEVDGATFQHDTDAEDHKLNAKMEEYAKLKISKKSDISSKKDVVILLKAFSTRRCDGRLLDSMTGDRVCYPTPGASSVKVFKLPHTCHIYAFLDASCGQGRRLVAFDDYDEGDTGMCMHTDPFESLAVVCRTAL</sequence>
<keyword evidence="1" id="KW-0732">Signal</keyword>
<dbReference type="EMBL" id="VIBQ01000017">
    <property type="protein sequence ID" value="KAB8360662.1"/>
    <property type="molecule type" value="Genomic_DNA"/>
</dbReference>
<accession>A0A5N6KYF1</accession>
<evidence type="ECO:0000313" key="3">
    <source>
        <dbReference type="Proteomes" id="UP000327013"/>
    </source>
</evidence>
<protein>
    <submittedName>
        <fullName evidence="2">Uncharacterized protein</fullName>
    </submittedName>
</protein>
<keyword evidence="3" id="KW-1185">Reference proteome</keyword>
<dbReference type="Proteomes" id="UP000327013">
    <property type="component" value="Unassembled WGS sequence"/>
</dbReference>
<feature type="signal peptide" evidence="1">
    <location>
        <begin position="1"/>
        <end position="23"/>
    </location>
</feature>
<comment type="caution">
    <text evidence="2">The sequence shown here is derived from an EMBL/GenBank/DDBJ whole genome shotgun (WGS) entry which is preliminary data.</text>
</comment>
<gene>
    <name evidence="2" type="ORF">FH972_024400</name>
</gene>
<feature type="chain" id="PRO_5024363336" evidence="1">
    <location>
        <begin position="24"/>
        <end position="211"/>
    </location>
</feature>
<dbReference type="AlphaFoldDB" id="A0A5N6KYF1"/>
<name>A0A5N6KYF1_9ROSI</name>
<reference evidence="2 3" key="1">
    <citation type="submission" date="2019-06" db="EMBL/GenBank/DDBJ databases">
        <title>A chromosomal-level reference genome of Carpinus fangiana (Coryloideae, Betulaceae).</title>
        <authorList>
            <person name="Yang X."/>
            <person name="Wang Z."/>
            <person name="Zhang L."/>
            <person name="Hao G."/>
            <person name="Liu J."/>
            <person name="Yang Y."/>
        </authorList>
    </citation>
    <scope>NUCLEOTIDE SEQUENCE [LARGE SCALE GENOMIC DNA]</scope>
    <source>
        <strain evidence="2">Cfa_2016G</strain>
        <tissue evidence="2">Leaf</tissue>
    </source>
</reference>
<evidence type="ECO:0000313" key="2">
    <source>
        <dbReference type="EMBL" id="KAB8360662.1"/>
    </source>
</evidence>
<proteinExistence type="predicted"/>